<reference evidence="1 2" key="1">
    <citation type="submission" date="2014-04" db="EMBL/GenBank/DDBJ databases">
        <authorList>
            <consortium name="DOE Joint Genome Institute"/>
            <person name="Kuo A."/>
            <person name="Kohler A."/>
            <person name="Jargeat P."/>
            <person name="Nagy L.G."/>
            <person name="Floudas D."/>
            <person name="Copeland A."/>
            <person name="Barry K.W."/>
            <person name="Cichocki N."/>
            <person name="Veneault-Fourrey C."/>
            <person name="LaButti K."/>
            <person name="Lindquist E.A."/>
            <person name="Lipzen A."/>
            <person name="Lundell T."/>
            <person name="Morin E."/>
            <person name="Murat C."/>
            <person name="Sun H."/>
            <person name="Tunlid A."/>
            <person name="Henrissat B."/>
            <person name="Grigoriev I.V."/>
            <person name="Hibbett D.S."/>
            <person name="Martin F."/>
            <person name="Nordberg H.P."/>
            <person name="Cantor M.N."/>
            <person name="Hua S.X."/>
        </authorList>
    </citation>
    <scope>NUCLEOTIDE SEQUENCE [LARGE SCALE GENOMIC DNA]</scope>
    <source>
        <strain evidence="1 2">Ve08.2h10</strain>
    </source>
</reference>
<dbReference type="HOGENOM" id="CLU_1696088_0_0_1"/>
<accession>A0A0D0DRN2</accession>
<reference evidence="2" key="2">
    <citation type="submission" date="2015-01" db="EMBL/GenBank/DDBJ databases">
        <title>Evolutionary Origins and Diversification of the Mycorrhizal Mutualists.</title>
        <authorList>
            <consortium name="DOE Joint Genome Institute"/>
            <consortium name="Mycorrhizal Genomics Consortium"/>
            <person name="Kohler A."/>
            <person name="Kuo A."/>
            <person name="Nagy L.G."/>
            <person name="Floudas D."/>
            <person name="Copeland A."/>
            <person name="Barry K.W."/>
            <person name="Cichocki N."/>
            <person name="Veneault-Fourrey C."/>
            <person name="LaButti K."/>
            <person name="Lindquist E.A."/>
            <person name="Lipzen A."/>
            <person name="Lundell T."/>
            <person name="Morin E."/>
            <person name="Murat C."/>
            <person name="Riley R."/>
            <person name="Ohm R."/>
            <person name="Sun H."/>
            <person name="Tunlid A."/>
            <person name="Henrissat B."/>
            <person name="Grigoriev I.V."/>
            <person name="Hibbett D.S."/>
            <person name="Martin F."/>
        </authorList>
    </citation>
    <scope>NUCLEOTIDE SEQUENCE [LARGE SCALE GENOMIC DNA]</scope>
    <source>
        <strain evidence="2">Ve08.2h10</strain>
    </source>
</reference>
<dbReference type="AlphaFoldDB" id="A0A0D0DRN2"/>
<organism evidence="1 2">
    <name type="scientific">Paxillus rubicundulus Ve08.2h10</name>
    <dbReference type="NCBI Taxonomy" id="930991"/>
    <lineage>
        <taxon>Eukaryota</taxon>
        <taxon>Fungi</taxon>
        <taxon>Dikarya</taxon>
        <taxon>Basidiomycota</taxon>
        <taxon>Agaricomycotina</taxon>
        <taxon>Agaricomycetes</taxon>
        <taxon>Agaricomycetidae</taxon>
        <taxon>Boletales</taxon>
        <taxon>Paxilineae</taxon>
        <taxon>Paxillaceae</taxon>
        <taxon>Paxillus</taxon>
    </lineage>
</organism>
<protein>
    <submittedName>
        <fullName evidence="1">Uncharacterized protein</fullName>
    </submittedName>
</protein>
<evidence type="ECO:0000313" key="2">
    <source>
        <dbReference type="Proteomes" id="UP000054538"/>
    </source>
</evidence>
<dbReference type="Proteomes" id="UP000054538">
    <property type="component" value="Unassembled WGS sequence"/>
</dbReference>
<keyword evidence="2" id="KW-1185">Reference proteome</keyword>
<proteinExistence type="predicted"/>
<dbReference type="InParanoid" id="A0A0D0DRN2"/>
<gene>
    <name evidence="1" type="ORF">PAXRUDRAFT_355459</name>
</gene>
<name>A0A0D0DRN2_9AGAM</name>
<evidence type="ECO:0000313" key="1">
    <source>
        <dbReference type="EMBL" id="KIK95783.1"/>
    </source>
</evidence>
<sequence>MLQNGLSLSKRSLFPLAELVLKGLSAQRSSERPLLALRIRRIRHKRPCNPAVRWHARTTARIPSPPINLKGSSPGADLYISGISWSSCGLASLAHLPAPPPEVSLDLRASSLLHDQNPATCPRFQYLLTHCELLVMNSRISRDQVLSTCQLRLAR</sequence>
<dbReference type="EMBL" id="KN825021">
    <property type="protein sequence ID" value="KIK95783.1"/>
    <property type="molecule type" value="Genomic_DNA"/>
</dbReference>